<evidence type="ECO:0008006" key="3">
    <source>
        <dbReference type="Google" id="ProtNLM"/>
    </source>
</evidence>
<evidence type="ECO:0000313" key="1">
    <source>
        <dbReference type="EMBL" id="PIZ45816.1"/>
    </source>
</evidence>
<gene>
    <name evidence="1" type="ORF">COY32_04665</name>
</gene>
<evidence type="ECO:0000313" key="2">
    <source>
        <dbReference type="Proteomes" id="UP000228920"/>
    </source>
</evidence>
<sequence>MPSHKRAPSSQLSIQTSRGFISTDITHIVVDLCRTFEPNHPISIVDYGTGQASLLTMISQVAKIFPQRTFVFTGYDPHLDPTLGSGLLLSRLIAASHGSNHRFEFCSTLPHHADIVCAHFSLHHTPNLTIACREISTMNPRHLLVADYDFTDPPIDIDGLIAHFEQTQAGRDELALFVHQAGGNVTKGHIDCWKFHLHYGFKDYLDAIEKAVGNVKTVTLPQKRFSFEKRKFLIAVEL</sequence>
<organism evidence="1 2">
    <name type="scientific">candidate division WWE3 bacterium CG_4_10_14_0_2_um_filter_41_14</name>
    <dbReference type="NCBI Taxonomy" id="1975072"/>
    <lineage>
        <taxon>Bacteria</taxon>
        <taxon>Katanobacteria</taxon>
    </lineage>
</organism>
<comment type="caution">
    <text evidence="1">The sequence shown here is derived from an EMBL/GenBank/DDBJ whole genome shotgun (WGS) entry which is preliminary data.</text>
</comment>
<name>A0A2M7THR0_UNCKA</name>
<reference evidence="2" key="1">
    <citation type="submission" date="2017-09" db="EMBL/GenBank/DDBJ databases">
        <title>Depth-based differentiation of microbial function through sediment-hosted aquifers and enrichment of novel symbionts in the deep terrestrial subsurface.</title>
        <authorList>
            <person name="Probst A.J."/>
            <person name="Ladd B."/>
            <person name="Jarett J.K."/>
            <person name="Geller-Mcgrath D.E."/>
            <person name="Sieber C.M.K."/>
            <person name="Emerson J.B."/>
            <person name="Anantharaman K."/>
            <person name="Thomas B.C."/>
            <person name="Malmstrom R."/>
            <person name="Stieglmeier M."/>
            <person name="Klingl A."/>
            <person name="Woyke T."/>
            <person name="Ryan C.M."/>
            <person name="Banfield J.F."/>
        </authorList>
    </citation>
    <scope>NUCLEOTIDE SEQUENCE [LARGE SCALE GENOMIC DNA]</scope>
</reference>
<proteinExistence type="predicted"/>
<dbReference type="Proteomes" id="UP000228920">
    <property type="component" value="Unassembled WGS sequence"/>
</dbReference>
<protein>
    <recommendedName>
        <fullName evidence="3">Methyltransferase domain-containing protein</fullName>
    </recommendedName>
</protein>
<dbReference type="AlphaFoldDB" id="A0A2M7THR0"/>
<dbReference type="EMBL" id="PFNL01000122">
    <property type="protein sequence ID" value="PIZ45816.1"/>
    <property type="molecule type" value="Genomic_DNA"/>
</dbReference>
<accession>A0A2M7THR0</accession>